<evidence type="ECO:0000313" key="2">
    <source>
        <dbReference type="EMBL" id="KHN79447.1"/>
    </source>
</evidence>
<gene>
    <name evidence="2" type="ORF">Tcan_06541</name>
</gene>
<accession>A0A0B2VDF7</accession>
<keyword evidence="3" id="KW-1185">Reference proteome</keyword>
<dbReference type="AlphaFoldDB" id="A0A0B2VDF7"/>
<sequence>MDQLIATDHIESDRSGRKRSTGWNPTRCATVENVGTWTAYPRYHSQRSVPLFSEMIIRSMITPFNDHSFRHISNRTLHLYVANETFRGEYSSDDFSDRLLDLFMVPPRRTLDAYIVTKCVSFFHLYHYVSSFR</sequence>
<comment type="caution">
    <text evidence="2">The sequence shown here is derived from an EMBL/GenBank/DDBJ whole genome shotgun (WGS) entry which is preliminary data.</text>
</comment>
<feature type="region of interest" description="Disordered" evidence="1">
    <location>
        <begin position="1"/>
        <end position="24"/>
    </location>
</feature>
<evidence type="ECO:0000256" key="1">
    <source>
        <dbReference type="SAM" id="MobiDB-lite"/>
    </source>
</evidence>
<name>A0A0B2VDF7_TOXCA</name>
<evidence type="ECO:0000313" key="3">
    <source>
        <dbReference type="Proteomes" id="UP000031036"/>
    </source>
</evidence>
<dbReference type="Proteomes" id="UP000031036">
    <property type="component" value="Unassembled WGS sequence"/>
</dbReference>
<dbReference type="EMBL" id="JPKZ01001918">
    <property type="protein sequence ID" value="KHN79447.1"/>
    <property type="molecule type" value="Genomic_DNA"/>
</dbReference>
<protein>
    <submittedName>
        <fullName evidence="2">Uncharacterized protein</fullName>
    </submittedName>
</protein>
<reference evidence="2 3" key="1">
    <citation type="submission" date="2014-11" db="EMBL/GenBank/DDBJ databases">
        <title>Genetic blueprint of the zoonotic pathogen Toxocara canis.</title>
        <authorList>
            <person name="Zhu X.-Q."/>
            <person name="Korhonen P.K."/>
            <person name="Cai H."/>
            <person name="Young N.D."/>
            <person name="Nejsum P."/>
            <person name="von Samson-Himmelstjerna G."/>
            <person name="Boag P.R."/>
            <person name="Tan P."/>
            <person name="Li Q."/>
            <person name="Min J."/>
            <person name="Yang Y."/>
            <person name="Wang X."/>
            <person name="Fang X."/>
            <person name="Hall R.S."/>
            <person name="Hofmann A."/>
            <person name="Sternberg P.W."/>
            <person name="Jex A.R."/>
            <person name="Gasser R.B."/>
        </authorList>
    </citation>
    <scope>NUCLEOTIDE SEQUENCE [LARGE SCALE GENOMIC DNA]</scope>
    <source>
        <strain evidence="2">PN_DK_2014</strain>
    </source>
</reference>
<proteinExistence type="predicted"/>
<organism evidence="2 3">
    <name type="scientific">Toxocara canis</name>
    <name type="common">Canine roundworm</name>
    <dbReference type="NCBI Taxonomy" id="6265"/>
    <lineage>
        <taxon>Eukaryota</taxon>
        <taxon>Metazoa</taxon>
        <taxon>Ecdysozoa</taxon>
        <taxon>Nematoda</taxon>
        <taxon>Chromadorea</taxon>
        <taxon>Rhabditida</taxon>
        <taxon>Spirurina</taxon>
        <taxon>Ascaridomorpha</taxon>
        <taxon>Ascaridoidea</taxon>
        <taxon>Toxocaridae</taxon>
        <taxon>Toxocara</taxon>
    </lineage>
</organism>